<feature type="domain" description="HTH cro/C1-type" evidence="2">
    <location>
        <begin position="21"/>
        <end position="75"/>
    </location>
</feature>
<dbReference type="CDD" id="cd02209">
    <property type="entry name" value="cupin_XRE_C"/>
    <property type="match status" value="1"/>
</dbReference>
<keyword evidence="1" id="KW-0238">DNA-binding</keyword>
<dbReference type="RefSeq" id="WP_349760394.1">
    <property type="nucleotide sequence ID" value="NZ_JBEGCJ010000001.1"/>
</dbReference>
<dbReference type="PROSITE" id="PS50943">
    <property type="entry name" value="HTH_CROC1"/>
    <property type="match status" value="1"/>
</dbReference>
<evidence type="ECO:0000259" key="2">
    <source>
        <dbReference type="PROSITE" id="PS50943"/>
    </source>
</evidence>
<dbReference type="PANTHER" id="PTHR46797:SF2">
    <property type="entry name" value="TRANSCRIPTIONAL REGULATOR"/>
    <property type="match status" value="1"/>
</dbReference>
<name>A0ABV1NAS4_9GAMM</name>
<protein>
    <submittedName>
        <fullName evidence="3">Cupin domain-containing protein</fullName>
    </submittedName>
</protein>
<accession>A0ABV1NAS4</accession>
<dbReference type="InterPro" id="IPR050807">
    <property type="entry name" value="TransReg_Diox_bact_type"/>
</dbReference>
<dbReference type="InterPro" id="IPR011051">
    <property type="entry name" value="RmlC_Cupin_sf"/>
</dbReference>
<keyword evidence="4" id="KW-1185">Reference proteome</keyword>
<evidence type="ECO:0000313" key="4">
    <source>
        <dbReference type="Proteomes" id="UP001442468"/>
    </source>
</evidence>
<dbReference type="InterPro" id="IPR010982">
    <property type="entry name" value="Lambda_DNA-bd_dom_sf"/>
</dbReference>
<dbReference type="EMBL" id="JBEGCJ010000001">
    <property type="protein sequence ID" value="MEQ6916148.1"/>
    <property type="molecule type" value="Genomic_DNA"/>
</dbReference>
<dbReference type="CDD" id="cd00093">
    <property type="entry name" value="HTH_XRE"/>
    <property type="match status" value="1"/>
</dbReference>
<dbReference type="InterPro" id="IPR001387">
    <property type="entry name" value="Cro/C1-type_HTH"/>
</dbReference>
<dbReference type="Gene3D" id="1.10.260.40">
    <property type="entry name" value="lambda repressor-like DNA-binding domains"/>
    <property type="match status" value="1"/>
</dbReference>
<evidence type="ECO:0000256" key="1">
    <source>
        <dbReference type="ARBA" id="ARBA00023125"/>
    </source>
</evidence>
<dbReference type="Pfam" id="PF13560">
    <property type="entry name" value="HTH_31"/>
    <property type="match status" value="1"/>
</dbReference>
<dbReference type="SUPFAM" id="SSF51182">
    <property type="entry name" value="RmlC-like cupins"/>
    <property type="match status" value="1"/>
</dbReference>
<dbReference type="InterPro" id="IPR014710">
    <property type="entry name" value="RmlC-like_jellyroll"/>
</dbReference>
<gene>
    <name evidence="3" type="ORF">ABE960_01215</name>
</gene>
<reference evidence="3 4" key="1">
    <citation type="submission" date="2024-05" db="EMBL/GenBank/DDBJ databases">
        <title>Halomonas sp. SSM6 16S ribosomal RNA gene Genome sequencing and assembly.</title>
        <authorList>
            <person name="Yook S."/>
        </authorList>
    </citation>
    <scope>NUCLEOTIDE SEQUENCE [LARGE SCALE GENOMIC DNA]</scope>
    <source>
        <strain evidence="3 4">SSM6</strain>
    </source>
</reference>
<proteinExistence type="predicted"/>
<dbReference type="Gene3D" id="2.60.120.10">
    <property type="entry name" value="Jelly Rolls"/>
    <property type="match status" value="1"/>
</dbReference>
<dbReference type="SUPFAM" id="SSF47413">
    <property type="entry name" value="lambda repressor-like DNA-binding domains"/>
    <property type="match status" value="1"/>
</dbReference>
<dbReference type="PANTHER" id="PTHR46797">
    <property type="entry name" value="HTH-TYPE TRANSCRIPTIONAL REGULATOR"/>
    <property type="match status" value="1"/>
</dbReference>
<sequence length="197" mass="21558">MGKDPKATPGGEADSELGIRIKHMRMSRGLRMREVAKQAACSESMVSKIESGQTVPSLRVLHSIAHALDVSIASLFETPKTTGIVRRAGDRPMIRLKSASHSGQIALERLAPTEENALLEANIHIVESGAESDGAISHEGEELGLVIEGCMELQVDDETLFLQAGDSFWFASNRKHRYRNPGRTTARIIWVNTPPTF</sequence>
<dbReference type="Pfam" id="PF07883">
    <property type="entry name" value="Cupin_2"/>
    <property type="match status" value="1"/>
</dbReference>
<dbReference type="SMART" id="SM00530">
    <property type="entry name" value="HTH_XRE"/>
    <property type="match status" value="1"/>
</dbReference>
<evidence type="ECO:0000313" key="3">
    <source>
        <dbReference type="EMBL" id="MEQ6916148.1"/>
    </source>
</evidence>
<dbReference type="InterPro" id="IPR013096">
    <property type="entry name" value="Cupin_2"/>
</dbReference>
<dbReference type="Proteomes" id="UP001442468">
    <property type="component" value="Unassembled WGS sequence"/>
</dbReference>
<comment type="caution">
    <text evidence="3">The sequence shown here is derived from an EMBL/GenBank/DDBJ whole genome shotgun (WGS) entry which is preliminary data.</text>
</comment>
<organism evidence="3 4">
    <name type="scientific">Halomonas aquatica</name>
    <dbReference type="NCBI Taxonomy" id="3151123"/>
    <lineage>
        <taxon>Bacteria</taxon>
        <taxon>Pseudomonadati</taxon>
        <taxon>Pseudomonadota</taxon>
        <taxon>Gammaproteobacteria</taxon>
        <taxon>Oceanospirillales</taxon>
        <taxon>Halomonadaceae</taxon>
        <taxon>Halomonas</taxon>
    </lineage>
</organism>